<dbReference type="OrthoDB" id="5793936at2"/>
<name>W0DNV2_9GAMM</name>
<dbReference type="InterPro" id="IPR013783">
    <property type="entry name" value="Ig-like_fold"/>
</dbReference>
<dbReference type="Gene3D" id="2.60.40.10">
    <property type="entry name" value="Immunoglobulins"/>
    <property type="match status" value="1"/>
</dbReference>
<dbReference type="Proteomes" id="UP000005289">
    <property type="component" value="Chromosome"/>
</dbReference>
<reference evidence="1 2" key="1">
    <citation type="submission" date="2013-12" db="EMBL/GenBank/DDBJ databases">
        <authorList>
            <consortium name="DOE Joint Genome Institute"/>
            <person name="Muyzer G."/>
            <person name="Huntemann M."/>
            <person name="Han J."/>
            <person name="Chen A."/>
            <person name="Kyrpides N."/>
            <person name="Mavromatis K."/>
            <person name="Markowitz V."/>
            <person name="Palaniappan K."/>
            <person name="Ivanova N."/>
            <person name="Schaumberg A."/>
            <person name="Pati A."/>
            <person name="Liolios K."/>
            <person name="Nordberg H.P."/>
            <person name="Cantor M.N."/>
            <person name="Hua S.X."/>
            <person name="Woyke T."/>
        </authorList>
    </citation>
    <scope>NUCLEOTIDE SEQUENCE [LARGE SCALE GENOMIC DNA]</scope>
    <source>
        <strain evidence="1 2">ARh 1</strain>
    </source>
</reference>
<protein>
    <recommendedName>
        <fullName evidence="3">Big-1 domain-containing protein</fullName>
    </recommendedName>
</protein>
<dbReference type="EMBL" id="CP007029">
    <property type="protein sequence ID" value="AHF00265.1"/>
    <property type="molecule type" value="Genomic_DNA"/>
</dbReference>
<dbReference type="RefSeq" id="WP_006747111.1">
    <property type="nucleotide sequence ID" value="NZ_CP007029.1"/>
</dbReference>
<dbReference type="STRING" id="713585.THITH_14870"/>
<evidence type="ECO:0000313" key="1">
    <source>
        <dbReference type="EMBL" id="AHF00265.1"/>
    </source>
</evidence>
<gene>
    <name evidence="1" type="ORF">THITH_14870</name>
</gene>
<dbReference type="HOGENOM" id="CLU_440004_0_0_6"/>
<accession>W0DNV2</accession>
<sequence length="621" mass="63254">MLPVRAVVSVFWIVLLSLAVASCGGGGGGVFTDNTLRLNVSVEKDSVPANTGQAQIQPGSPYVSQVAIRVLDRGSNQPVAEAPVTVSFAGAQVGGLLSEAEFFSGQGVPQSSVSVTAGGNGDVRVYFVAGTLGGDAQLNIRADRPDGQPATGAEETQTIRVISTAGPVSALEFTGPYIEAIRTNQVQFGLAPGETIDFQNGTYSRVISVTATDAGGNPVPTNTPIRFQLIDAPLDGFPDEGSGSFAITGLGDPIEGGYQFDAPGGNFVARGARPGAGDRLVLDPHPDDSSFFHAGIRTIADYPVGQPNRLLIRQDDEPFRVGPDLGAVVPYIIGRARAGSVQSLAFTDANGTATTMLTYPFSNVGRTAILVAHTPDYSVSRVFNPGGPVYLGSVGEGLSLTASTNTLPSNVEDGLVTLCVRDGNFVPLPGQSILFSAGDTGGATVDVNGLGAVGSLTATSGGCVTAVVNVEGQLPGGDSITLTFSVQALGESSEVEVTILAAASGNLIGNANCGAGTLDLFYLTDSGNPIPGILIFASDYDWPTGSPNFSYAPPSSAGAGAAGVTDDDGAVRVSFDIDPPAATTNDQTLTYTATFQTGNADSVFDLSCQVTVPGTGDEDPD</sequence>
<organism evidence="1 2">
    <name type="scientific">Thioalkalivibrio paradoxus ARh 1</name>
    <dbReference type="NCBI Taxonomy" id="713585"/>
    <lineage>
        <taxon>Bacteria</taxon>
        <taxon>Pseudomonadati</taxon>
        <taxon>Pseudomonadota</taxon>
        <taxon>Gammaproteobacteria</taxon>
        <taxon>Chromatiales</taxon>
        <taxon>Ectothiorhodospiraceae</taxon>
        <taxon>Thioalkalivibrio</taxon>
    </lineage>
</organism>
<dbReference type="KEGG" id="tti:THITH_14870"/>
<evidence type="ECO:0000313" key="2">
    <source>
        <dbReference type="Proteomes" id="UP000005289"/>
    </source>
</evidence>
<dbReference type="PROSITE" id="PS51257">
    <property type="entry name" value="PROKAR_LIPOPROTEIN"/>
    <property type="match status" value="1"/>
</dbReference>
<proteinExistence type="predicted"/>
<dbReference type="AlphaFoldDB" id="W0DNV2"/>
<keyword evidence="2" id="KW-1185">Reference proteome</keyword>
<evidence type="ECO:0008006" key="3">
    <source>
        <dbReference type="Google" id="ProtNLM"/>
    </source>
</evidence>